<protein>
    <submittedName>
        <fullName evidence="8">Putative glycosyl transferase</fullName>
    </submittedName>
</protein>
<feature type="transmembrane region" description="Helical" evidence="6">
    <location>
        <begin position="310"/>
        <end position="340"/>
    </location>
</feature>
<comment type="subcellular location">
    <subcellularLocation>
        <location evidence="1">Cell membrane</location>
    </subcellularLocation>
</comment>
<keyword evidence="6" id="KW-1133">Transmembrane helix</keyword>
<accession>A0A1L3IA55</accession>
<dbReference type="OrthoDB" id="8416156at2"/>
<keyword evidence="6" id="KW-0812">Transmembrane</keyword>
<dbReference type="Pfam" id="PF00535">
    <property type="entry name" value="Glycos_transf_2"/>
    <property type="match status" value="1"/>
</dbReference>
<name>A0A1L3IA55_9RHOB</name>
<dbReference type="Proteomes" id="UP000183859">
    <property type="component" value="Plasmid pP97_a"/>
</dbReference>
<evidence type="ECO:0000256" key="6">
    <source>
        <dbReference type="SAM" id="Phobius"/>
    </source>
</evidence>
<dbReference type="InterPro" id="IPR001173">
    <property type="entry name" value="Glyco_trans_2-like"/>
</dbReference>
<dbReference type="KEGG" id="php:PhaeoP97_03569"/>
<dbReference type="GO" id="GO:0005886">
    <property type="term" value="C:plasma membrane"/>
    <property type="evidence" value="ECO:0007669"/>
    <property type="project" value="UniProtKB-SubCell"/>
</dbReference>
<dbReference type="EMBL" id="CP016365">
    <property type="protein sequence ID" value="APG48921.1"/>
    <property type="molecule type" value="Genomic_DNA"/>
</dbReference>
<evidence type="ECO:0000256" key="3">
    <source>
        <dbReference type="ARBA" id="ARBA00022676"/>
    </source>
</evidence>
<evidence type="ECO:0000256" key="5">
    <source>
        <dbReference type="ARBA" id="ARBA00023136"/>
    </source>
</evidence>
<keyword evidence="2" id="KW-1003">Cell membrane</keyword>
<sequence>MVTSGQKGKPGAGSSAAVILDVTDVHAAGEIGAERILVVIPTLNEAIAILPCLKSLQRDPVLRDPGRCTVVVVDGGSEDDTVAIVQSYAETAPCAIHVLHNPDRIQSAGINLAVAEFGTGFDLLLRCDAHAIYPNDYATALRTALRADDDRASVVVAMDSEGRTDFGKAAAWVVDTPLGSGGAAHRGGTRSGYVDHGHHAMMDLQWFRKVGGYDPSFSHNEDAELDWRLSQAGARIWLAGEVRLGYVMRDTAAALWRQYLNYGAGRAATLQKHQMRPRLRQMVPVVNLILCALALLLAPVWPWVLLWPGVYLGAILAVTALACLQLGAVGLWSGVALVVMHMGWATGVLRSAVRYGLRNGQNPSGATQRDGG</sequence>
<evidence type="ECO:0000256" key="1">
    <source>
        <dbReference type="ARBA" id="ARBA00004236"/>
    </source>
</evidence>
<dbReference type="SUPFAM" id="SSF53448">
    <property type="entry name" value="Nucleotide-diphospho-sugar transferases"/>
    <property type="match status" value="1"/>
</dbReference>
<dbReference type="AlphaFoldDB" id="A0A1L3IA55"/>
<dbReference type="InterPro" id="IPR029044">
    <property type="entry name" value="Nucleotide-diphossugar_trans"/>
</dbReference>
<evidence type="ECO:0000256" key="2">
    <source>
        <dbReference type="ARBA" id="ARBA00022475"/>
    </source>
</evidence>
<keyword evidence="5 6" id="KW-0472">Membrane</keyword>
<proteinExistence type="predicted"/>
<dbReference type="RefSeq" id="WP_072506567.1">
    <property type="nucleotide sequence ID" value="NZ_CP016365.1"/>
</dbReference>
<gene>
    <name evidence="8" type="ORF">PhaeoP97_03569</name>
</gene>
<dbReference type="PANTHER" id="PTHR43646">
    <property type="entry name" value="GLYCOSYLTRANSFERASE"/>
    <property type="match status" value="1"/>
</dbReference>
<reference evidence="9" key="1">
    <citation type="submission" date="2016-07" db="EMBL/GenBank/DDBJ databases">
        <title>Phaeobacter portensis sp. nov., a tropodithietic acid producing bacterium isolated from a German harbor.</title>
        <authorList>
            <person name="Freese H.M."/>
            <person name="Bunk B."/>
            <person name="Breider S."/>
            <person name="Brinkhoff T."/>
        </authorList>
    </citation>
    <scope>NUCLEOTIDE SEQUENCE [LARGE SCALE GENOMIC DNA]</scope>
    <source>
        <strain evidence="9">P97</strain>
        <plasmid evidence="9">pp97_a</plasmid>
    </source>
</reference>
<dbReference type="Gene3D" id="3.90.550.10">
    <property type="entry name" value="Spore Coat Polysaccharide Biosynthesis Protein SpsA, Chain A"/>
    <property type="match status" value="1"/>
</dbReference>
<dbReference type="PANTHER" id="PTHR43646:SF2">
    <property type="entry name" value="GLYCOSYLTRANSFERASE 2-LIKE DOMAIN-CONTAINING PROTEIN"/>
    <property type="match status" value="1"/>
</dbReference>
<evidence type="ECO:0000313" key="9">
    <source>
        <dbReference type="Proteomes" id="UP000183859"/>
    </source>
</evidence>
<organism evidence="8 9">
    <name type="scientific">Phaeobacter porticola</name>
    <dbReference type="NCBI Taxonomy" id="1844006"/>
    <lineage>
        <taxon>Bacteria</taxon>
        <taxon>Pseudomonadati</taxon>
        <taxon>Pseudomonadota</taxon>
        <taxon>Alphaproteobacteria</taxon>
        <taxon>Rhodobacterales</taxon>
        <taxon>Roseobacteraceae</taxon>
        <taxon>Phaeobacter</taxon>
    </lineage>
</organism>
<evidence type="ECO:0000259" key="7">
    <source>
        <dbReference type="Pfam" id="PF00535"/>
    </source>
</evidence>
<dbReference type="GO" id="GO:0016757">
    <property type="term" value="F:glycosyltransferase activity"/>
    <property type="evidence" value="ECO:0007669"/>
    <property type="project" value="UniProtKB-KW"/>
</dbReference>
<dbReference type="CDD" id="cd02525">
    <property type="entry name" value="Succinoglycan_BP_ExoA"/>
    <property type="match status" value="1"/>
</dbReference>
<keyword evidence="8" id="KW-0614">Plasmid</keyword>
<keyword evidence="4 8" id="KW-0808">Transferase</keyword>
<feature type="transmembrane region" description="Helical" evidence="6">
    <location>
        <begin position="282"/>
        <end position="304"/>
    </location>
</feature>
<geneLocation type="plasmid" evidence="9">
    <name>pp97_a</name>
</geneLocation>
<evidence type="ECO:0000256" key="4">
    <source>
        <dbReference type="ARBA" id="ARBA00022679"/>
    </source>
</evidence>
<evidence type="ECO:0000313" key="8">
    <source>
        <dbReference type="EMBL" id="APG48921.1"/>
    </source>
</evidence>
<keyword evidence="9" id="KW-1185">Reference proteome</keyword>
<keyword evidence="3" id="KW-0328">Glycosyltransferase</keyword>
<feature type="domain" description="Glycosyltransferase 2-like" evidence="7">
    <location>
        <begin position="38"/>
        <end position="210"/>
    </location>
</feature>